<feature type="compositionally biased region" description="Low complexity" evidence="4">
    <location>
        <begin position="792"/>
        <end position="803"/>
    </location>
</feature>
<dbReference type="Proteomes" id="UP001609186">
    <property type="component" value="Unassembled WGS sequence"/>
</dbReference>
<dbReference type="InterPro" id="IPR054030">
    <property type="entry name" value="Gp5_Vgr_C"/>
</dbReference>
<feature type="domain" description="Gp5/Type VI secretion system Vgr protein OB-fold" evidence="5">
    <location>
        <begin position="533"/>
        <end position="602"/>
    </location>
</feature>
<dbReference type="NCBIfam" id="TIGR01646">
    <property type="entry name" value="vgr_GE"/>
    <property type="match status" value="1"/>
</dbReference>
<dbReference type="Gene3D" id="3.55.50.10">
    <property type="entry name" value="Baseplate protein-like domains"/>
    <property type="match status" value="1"/>
</dbReference>
<dbReference type="SUPFAM" id="SSF69255">
    <property type="entry name" value="gp5 N-terminal domain-like"/>
    <property type="match status" value="1"/>
</dbReference>
<evidence type="ECO:0000256" key="1">
    <source>
        <dbReference type="ARBA" id="ARBA00004613"/>
    </source>
</evidence>
<dbReference type="Gene3D" id="2.40.50.230">
    <property type="entry name" value="Gp5 N-terminal domain"/>
    <property type="match status" value="1"/>
</dbReference>
<gene>
    <name evidence="7" type="ORF">ACGTRS_27240</name>
</gene>
<sequence length="1025" mass="108578">MKELPGIAGLAESAGSSPLAGALQSGAMQLAAAANPAVGKIAPTASAVMKALAAGGNPAQIAASMAAPAAGMLNPLAGPLASGAMAGMRGAGASAMPMAAADAAAPVDDHPLAGQPLSDLASAPQFFVPGQTAAQPGAAAAASLPFSETTRLLRFQSSLTGNRALSIAAITGGEALSEMPAYTLDLITQNPSIDLKDVLNQAVTVNIALQDGSERQIHGYLVRFGFERNDGGIAHYRGDLAPWLWYLGKRVNSRIYQQVTVLDVLHKVFADYGALVDYQTHVKQELKPEDYVVQFQESDLNFVSRLLERHGLFYYFEYRQDGHTLVIADDSASCPDQAHDPVVTYNAASGVQQADRLTALSASRETQPGVVALHTFDYKHPKGRPYVELPTLADQGNAPKLEVYDGNSAFAYKDTREGEAEAKRRLEVYEWQAKVFRGESGCRGLTVGRKFKIDGHFWFDPAKQDDNTFLVVGIRIDAKNNFDDASAQPGSFRNELTLIRSKIPYRPVRQHDKPVMPGPQSAIVVGPKGQEIHTDGMGRIKVQFPWDRYGKNDQDSSCWIRVSQPWAGRGWGTVAIPRVNQEVIVDFLNGDPDRPIIVGRMFNAEQTPPYGLPDGAHQMGFHSNSTPGGGGFCEVVIHDKKGEELVNIHSQKDMATTVQNNHVTVVNGPNQTNIVTQGQHASIVRKAISVQSQDEHIQHTAKTAVILHAQEQHMALKAKGPVQIESDTEHVHVKGSQSIVLECGKAKITLSADGQIVLDGTRVVVLGSQSVDLNPDGATGPAAPPLVPVNDPAAPEPNAAAPAAGGGGGSGGGGGAAAAAPAHGKKQAKGVPKKAVATGLGADVDKLAAKSPTLERDIARLQKDGWQIQYGPANGGSSTNKHGQPPTIVIDGNDRGNPQAVVQGLAHETGHALYPGAPDLSSRAHYVNSELADEGAATMNNIKVQREILAHGGPDIRIAGNPANSPAYNAAYDQFVKNGDANAARAAIGQVYGAGEYASVPVNGQYVNYQTYYGSWYDRTYPPSH</sequence>
<evidence type="ECO:0000313" key="8">
    <source>
        <dbReference type="Proteomes" id="UP001609186"/>
    </source>
</evidence>
<dbReference type="EMBL" id="JBIMPM010000044">
    <property type="protein sequence ID" value="MFH5254932.1"/>
    <property type="molecule type" value="Genomic_DNA"/>
</dbReference>
<comment type="similarity">
    <text evidence="2">Belongs to the VgrG protein family.</text>
</comment>
<comment type="subcellular location">
    <subcellularLocation>
        <location evidence="1">Secreted</location>
    </subcellularLocation>
</comment>
<dbReference type="InterPro" id="IPR017847">
    <property type="entry name" value="T6SS_RhsGE_Vgr_subset"/>
</dbReference>
<dbReference type="Gene3D" id="4.10.220.110">
    <property type="match status" value="1"/>
</dbReference>
<dbReference type="InterPro" id="IPR006531">
    <property type="entry name" value="Gp5/Vgr_OB"/>
</dbReference>
<feature type="domain" description="Gp5/Type VI secretion system Vgr C-terminal trimerisation" evidence="6">
    <location>
        <begin position="619"/>
        <end position="712"/>
    </location>
</feature>
<dbReference type="InterPro" id="IPR037026">
    <property type="entry name" value="Vgr_OB-fold_dom_sf"/>
</dbReference>
<protein>
    <submittedName>
        <fullName evidence="7">Type VI secretion system Vgr family protein</fullName>
    </submittedName>
</protein>
<evidence type="ECO:0000256" key="3">
    <source>
        <dbReference type="ARBA" id="ARBA00022525"/>
    </source>
</evidence>
<keyword evidence="3" id="KW-0964">Secreted</keyword>
<accession>A0ABW7LAV3</accession>
<dbReference type="Pfam" id="PF04717">
    <property type="entry name" value="Phage_base_V"/>
    <property type="match status" value="1"/>
</dbReference>
<dbReference type="Gene3D" id="2.30.110.50">
    <property type="match status" value="1"/>
</dbReference>
<proteinExistence type="inferred from homology"/>
<dbReference type="RefSeq" id="WP_395130793.1">
    <property type="nucleotide sequence ID" value="NZ_JBIMPM010000044.1"/>
</dbReference>
<evidence type="ECO:0000259" key="6">
    <source>
        <dbReference type="Pfam" id="PF22178"/>
    </source>
</evidence>
<dbReference type="InterPro" id="IPR050708">
    <property type="entry name" value="T6SS_VgrG/RHS"/>
</dbReference>
<dbReference type="NCBIfam" id="TIGR03361">
    <property type="entry name" value="VI_Rhs_Vgr"/>
    <property type="match status" value="1"/>
</dbReference>
<evidence type="ECO:0000259" key="5">
    <source>
        <dbReference type="Pfam" id="PF04717"/>
    </source>
</evidence>
<evidence type="ECO:0000256" key="2">
    <source>
        <dbReference type="ARBA" id="ARBA00005558"/>
    </source>
</evidence>
<evidence type="ECO:0000256" key="4">
    <source>
        <dbReference type="SAM" id="MobiDB-lite"/>
    </source>
</evidence>
<dbReference type="InterPro" id="IPR006533">
    <property type="entry name" value="T6SS_Vgr_RhsGE"/>
</dbReference>
<keyword evidence="8" id="KW-1185">Reference proteome</keyword>
<dbReference type="Pfam" id="PF22178">
    <property type="entry name" value="Gp5_trimer_C"/>
    <property type="match status" value="1"/>
</dbReference>
<feature type="compositionally biased region" description="Gly residues" evidence="4">
    <location>
        <begin position="804"/>
        <end position="816"/>
    </location>
</feature>
<feature type="region of interest" description="Disordered" evidence="4">
    <location>
        <begin position="773"/>
        <end position="831"/>
    </location>
</feature>
<comment type="caution">
    <text evidence="7">The sequence shown here is derived from an EMBL/GenBank/DDBJ whole genome shotgun (WGS) entry which is preliminary data.</text>
</comment>
<dbReference type="SUPFAM" id="SSF69279">
    <property type="entry name" value="Phage tail proteins"/>
    <property type="match status" value="2"/>
</dbReference>
<dbReference type="PANTHER" id="PTHR32305:SF15">
    <property type="entry name" value="PROTEIN RHSA-RELATED"/>
    <property type="match status" value="1"/>
</dbReference>
<dbReference type="Pfam" id="PF05954">
    <property type="entry name" value="Phage_GPD"/>
    <property type="match status" value="1"/>
</dbReference>
<organism evidence="7 8">
    <name type="scientific">Burkholderia semiarida</name>
    <dbReference type="NCBI Taxonomy" id="2843303"/>
    <lineage>
        <taxon>Bacteria</taxon>
        <taxon>Pseudomonadati</taxon>
        <taxon>Pseudomonadota</taxon>
        <taxon>Betaproteobacteria</taxon>
        <taxon>Burkholderiales</taxon>
        <taxon>Burkholderiaceae</taxon>
        <taxon>Burkholderia</taxon>
        <taxon>Burkholderia cepacia complex</taxon>
    </lineage>
</organism>
<dbReference type="SUPFAM" id="SSF69349">
    <property type="entry name" value="Phage fibre proteins"/>
    <property type="match status" value="1"/>
</dbReference>
<reference evidence="7 8" key="1">
    <citation type="submission" date="2024-10" db="EMBL/GenBank/DDBJ databases">
        <title>Burkholderia semiarida in Mexico.</title>
        <authorList>
            <person name="Estrada P."/>
        </authorList>
    </citation>
    <scope>NUCLEOTIDE SEQUENCE [LARGE SCALE GENOMIC DNA]</scope>
    <source>
        <strain evidence="7 8">CLM7-1</strain>
    </source>
</reference>
<dbReference type="PANTHER" id="PTHR32305">
    <property type="match status" value="1"/>
</dbReference>
<name>A0ABW7LAV3_9BURK</name>
<evidence type="ECO:0000313" key="7">
    <source>
        <dbReference type="EMBL" id="MFH5254932.1"/>
    </source>
</evidence>